<dbReference type="AlphaFoldDB" id="A0A1V3INR2"/>
<protein>
    <recommendedName>
        <fullName evidence="1">Cysteine-rich CPCC domain-containing protein</fullName>
    </recommendedName>
</protein>
<comment type="caution">
    <text evidence="2">The sequence shown here is derived from an EMBL/GenBank/DDBJ whole genome shotgun (WGS) entry which is preliminary data.</text>
</comment>
<dbReference type="InterPro" id="IPR025983">
    <property type="entry name" value="Cys_rich_CPCC"/>
</dbReference>
<dbReference type="EMBL" id="MLHJ01000026">
    <property type="protein sequence ID" value="OOF43912.1"/>
    <property type="molecule type" value="Genomic_DNA"/>
</dbReference>
<dbReference type="Pfam" id="PF14206">
    <property type="entry name" value="Cys_rich_CPCC"/>
    <property type="match status" value="1"/>
</dbReference>
<dbReference type="STRING" id="1908260.BKK50_03840"/>
<evidence type="ECO:0000259" key="1">
    <source>
        <dbReference type="Pfam" id="PF14206"/>
    </source>
</evidence>
<keyword evidence="3" id="KW-1185">Reference proteome</keyword>
<organism evidence="2 3">
    <name type="scientific">Rodentibacter rarus</name>
    <dbReference type="NCBI Taxonomy" id="1908260"/>
    <lineage>
        <taxon>Bacteria</taxon>
        <taxon>Pseudomonadati</taxon>
        <taxon>Pseudomonadota</taxon>
        <taxon>Gammaproteobacteria</taxon>
        <taxon>Pasteurellales</taxon>
        <taxon>Pasteurellaceae</taxon>
        <taxon>Rodentibacter</taxon>
    </lineage>
</organism>
<evidence type="ECO:0000313" key="3">
    <source>
        <dbReference type="Proteomes" id="UP000189433"/>
    </source>
</evidence>
<name>A0A1V3INR2_9PAST</name>
<feature type="domain" description="Cysteine-rich CPCC" evidence="1">
    <location>
        <begin position="7"/>
        <end position="66"/>
    </location>
</feature>
<dbReference type="OrthoDB" id="1456570at2"/>
<dbReference type="RefSeq" id="WP_077415506.1">
    <property type="nucleotide sequence ID" value="NZ_MLHJ01000026.1"/>
</dbReference>
<accession>A0A1V3INR2</accession>
<gene>
    <name evidence="2" type="ORF">BKK50_03840</name>
</gene>
<proteinExistence type="predicted"/>
<dbReference type="Proteomes" id="UP000189433">
    <property type="component" value="Unassembled WGS sequence"/>
</dbReference>
<reference evidence="2 3" key="1">
    <citation type="submission" date="2016-10" db="EMBL/GenBank/DDBJ databases">
        <title>Rodentibacter gen. nov. and new species.</title>
        <authorList>
            <person name="Christensen H."/>
        </authorList>
    </citation>
    <scope>NUCLEOTIDE SEQUENCE [LARGE SCALE GENOMIC DNA]</scope>
    <source>
        <strain evidence="2 3">CCUG17206</strain>
    </source>
</reference>
<sequence length="72" mass="8371">MMKKGEYLCPCCMNYSLSTEREYEVCSICGWEDDPVQFDDPDFYGGANQMSLNDARKCFEKYTNINCKKIKA</sequence>
<evidence type="ECO:0000313" key="2">
    <source>
        <dbReference type="EMBL" id="OOF43912.1"/>
    </source>
</evidence>